<keyword evidence="5 7" id="KW-1133">Transmembrane helix</keyword>
<dbReference type="GO" id="GO:0005886">
    <property type="term" value="C:plasma membrane"/>
    <property type="evidence" value="ECO:0007669"/>
    <property type="project" value="UniProtKB-SubCell"/>
</dbReference>
<evidence type="ECO:0000313" key="9">
    <source>
        <dbReference type="EMBL" id="SHK01764.1"/>
    </source>
</evidence>
<dbReference type="InterPro" id="IPR000515">
    <property type="entry name" value="MetI-like"/>
</dbReference>
<evidence type="ECO:0000256" key="5">
    <source>
        <dbReference type="ARBA" id="ARBA00022989"/>
    </source>
</evidence>
<dbReference type="PANTHER" id="PTHR30151">
    <property type="entry name" value="ALKANE SULFONATE ABC TRANSPORTER-RELATED, MEMBRANE SUBUNIT"/>
    <property type="match status" value="1"/>
</dbReference>
<feature type="transmembrane region" description="Helical" evidence="7">
    <location>
        <begin position="217"/>
        <end position="237"/>
    </location>
</feature>
<dbReference type="FunFam" id="1.10.3720.10:FF:000003">
    <property type="entry name" value="Aliphatic sulfonate ABC transporter permease"/>
    <property type="match status" value="1"/>
</dbReference>
<proteinExistence type="inferred from homology"/>
<comment type="similarity">
    <text evidence="7">Belongs to the binding-protein-dependent transport system permease family.</text>
</comment>
<organism evidence="9 10">
    <name type="scientific">Desulforamulus aeronauticus DSM 10349</name>
    <dbReference type="NCBI Taxonomy" id="1121421"/>
    <lineage>
        <taxon>Bacteria</taxon>
        <taxon>Bacillati</taxon>
        <taxon>Bacillota</taxon>
        <taxon>Clostridia</taxon>
        <taxon>Eubacteriales</taxon>
        <taxon>Peptococcaceae</taxon>
        <taxon>Desulforamulus</taxon>
    </lineage>
</organism>
<feature type="transmembrane region" description="Helical" evidence="7">
    <location>
        <begin position="58"/>
        <end position="80"/>
    </location>
</feature>
<keyword evidence="6 7" id="KW-0472">Membrane</keyword>
<dbReference type="EMBL" id="FRAR01000005">
    <property type="protein sequence ID" value="SHK01764.1"/>
    <property type="molecule type" value="Genomic_DNA"/>
</dbReference>
<feature type="transmembrane region" description="Helical" evidence="7">
    <location>
        <begin position="120"/>
        <end position="140"/>
    </location>
</feature>
<feature type="transmembrane region" description="Helical" evidence="7">
    <location>
        <begin position="92"/>
        <end position="114"/>
    </location>
</feature>
<accession>A0A1M6P1H6</accession>
<dbReference type="STRING" id="1121421.SAMN02745123_00399"/>
<evidence type="ECO:0000256" key="2">
    <source>
        <dbReference type="ARBA" id="ARBA00022448"/>
    </source>
</evidence>
<dbReference type="Proteomes" id="UP000183997">
    <property type="component" value="Unassembled WGS sequence"/>
</dbReference>
<dbReference type="PANTHER" id="PTHR30151:SF38">
    <property type="entry name" value="ALIPHATIC SULFONATES TRANSPORT PERMEASE PROTEIN SSUC-RELATED"/>
    <property type="match status" value="1"/>
</dbReference>
<dbReference type="Pfam" id="PF00528">
    <property type="entry name" value="BPD_transp_1"/>
    <property type="match status" value="1"/>
</dbReference>
<dbReference type="Gene3D" id="1.10.3720.10">
    <property type="entry name" value="MetI-like"/>
    <property type="match status" value="1"/>
</dbReference>
<evidence type="ECO:0000256" key="6">
    <source>
        <dbReference type="ARBA" id="ARBA00023136"/>
    </source>
</evidence>
<sequence length="254" mass="28172">MKQLKGMVIPLVILLFWIAGSATEMINQYIIPPPAKVLQTAIDLTASGVLLKHITISLYRVFAGFFLTVLFAFPLAVLVGMNQKLEPYIEPVLDFLGHIPPIACIPMLILWFGIGETSKLAVIILATFFPVFLNTLNGILSCSKQLLEVGEVFGFRARDKFWRIIMPAALPSIIVGFRLGLGYSWRSLIGAELIAAASGIGYMIIDAEQLSRPDIIIVGILTIGFFGYIIDYCFFKLSNRLLPWVGERVNYGRS</sequence>
<comment type="subcellular location">
    <subcellularLocation>
        <location evidence="1 7">Cell membrane</location>
        <topology evidence="1 7">Multi-pass membrane protein</topology>
    </subcellularLocation>
</comment>
<evidence type="ECO:0000256" key="4">
    <source>
        <dbReference type="ARBA" id="ARBA00022692"/>
    </source>
</evidence>
<dbReference type="OrthoDB" id="9796361at2"/>
<dbReference type="SUPFAM" id="SSF161098">
    <property type="entry name" value="MetI-like"/>
    <property type="match status" value="1"/>
</dbReference>
<keyword evidence="2 7" id="KW-0813">Transport</keyword>
<dbReference type="GO" id="GO:0042918">
    <property type="term" value="P:alkanesulfonate transmembrane transport"/>
    <property type="evidence" value="ECO:0007669"/>
    <property type="project" value="UniProtKB-ARBA"/>
</dbReference>
<protein>
    <submittedName>
        <fullName evidence="9">Sulfonate transport system permease protein</fullName>
    </submittedName>
</protein>
<dbReference type="InterPro" id="IPR035906">
    <property type="entry name" value="MetI-like_sf"/>
</dbReference>
<name>A0A1M6P1H6_9FIRM</name>
<feature type="domain" description="ABC transmembrane type-1" evidence="8">
    <location>
        <begin position="54"/>
        <end position="234"/>
    </location>
</feature>
<feature type="transmembrane region" description="Helical" evidence="7">
    <location>
        <begin position="187"/>
        <end position="205"/>
    </location>
</feature>
<gene>
    <name evidence="9" type="ORF">SAMN02745123_00399</name>
</gene>
<evidence type="ECO:0000256" key="3">
    <source>
        <dbReference type="ARBA" id="ARBA00022475"/>
    </source>
</evidence>
<evidence type="ECO:0000313" key="10">
    <source>
        <dbReference type="Proteomes" id="UP000183997"/>
    </source>
</evidence>
<evidence type="ECO:0000259" key="8">
    <source>
        <dbReference type="PROSITE" id="PS50928"/>
    </source>
</evidence>
<dbReference type="PROSITE" id="PS50928">
    <property type="entry name" value="ABC_TM1"/>
    <property type="match status" value="1"/>
</dbReference>
<dbReference type="RefSeq" id="WP_072910609.1">
    <property type="nucleotide sequence ID" value="NZ_FRAR01000005.1"/>
</dbReference>
<keyword evidence="3" id="KW-1003">Cell membrane</keyword>
<feature type="transmembrane region" description="Helical" evidence="7">
    <location>
        <begin position="161"/>
        <end position="181"/>
    </location>
</feature>
<evidence type="ECO:0000256" key="7">
    <source>
        <dbReference type="RuleBase" id="RU363032"/>
    </source>
</evidence>
<evidence type="ECO:0000256" key="1">
    <source>
        <dbReference type="ARBA" id="ARBA00004651"/>
    </source>
</evidence>
<reference evidence="10" key="1">
    <citation type="submission" date="2016-11" db="EMBL/GenBank/DDBJ databases">
        <authorList>
            <person name="Varghese N."/>
            <person name="Submissions S."/>
        </authorList>
    </citation>
    <scope>NUCLEOTIDE SEQUENCE [LARGE SCALE GENOMIC DNA]</scope>
    <source>
        <strain evidence="10">DSM 10349</strain>
    </source>
</reference>
<keyword evidence="4 7" id="KW-0812">Transmembrane</keyword>
<dbReference type="CDD" id="cd06261">
    <property type="entry name" value="TM_PBP2"/>
    <property type="match status" value="1"/>
</dbReference>
<keyword evidence="10" id="KW-1185">Reference proteome</keyword>
<dbReference type="AlphaFoldDB" id="A0A1M6P1H6"/>